<keyword evidence="2" id="KW-1185">Reference proteome</keyword>
<name>A0A392QX25_9FABA</name>
<dbReference type="Proteomes" id="UP000265520">
    <property type="component" value="Unassembled WGS sequence"/>
</dbReference>
<evidence type="ECO:0000313" key="2">
    <source>
        <dbReference type="Proteomes" id="UP000265520"/>
    </source>
</evidence>
<sequence>MIRYETQKQKTLKLRKTSNAPSLLRRSLVGNAAALPHRRTIFFFSAAIPLETIKIRKRLCSEDAIRTRLDSEAAIQIGFLKAQTQSCFIRSAAASIVPGSDSFDL</sequence>
<dbReference type="EMBL" id="LXQA010161410">
    <property type="protein sequence ID" value="MCI27795.1"/>
    <property type="molecule type" value="Genomic_DNA"/>
</dbReference>
<accession>A0A392QX25</accession>
<comment type="caution">
    <text evidence="1">The sequence shown here is derived from an EMBL/GenBank/DDBJ whole genome shotgun (WGS) entry which is preliminary data.</text>
</comment>
<protein>
    <submittedName>
        <fullName evidence="1">Uncharacterized protein</fullName>
    </submittedName>
</protein>
<organism evidence="1 2">
    <name type="scientific">Trifolium medium</name>
    <dbReference type="NCBI Taxonomy" id="97028"/>
    <lineage>
        <taxon>Eukaryota</taxon>
        <taxon>Viridiplantae</taxon>
        <taxon>Streptophyta</taxon>
        <taxon>Embryophyta</taxon>
        <taxon>Tracheophyta</taxon>
        <taxon>Spermatophyta</taxon>
        <taxon>Magnoliopsida</taxon>
        <taxon>eudicotyledons</taxon>
        <taxon>Gunneridae</taxon>
        <taxon>Pentapetalae</taxon>
        <taxon>rosids</taxon>
        <taxon>fabids</taxon>
        <taxon>Fabales</taxon>
        <taxon>Fabaceae</taxon>
        <taxon>Papilionoideae</taxon>
        <taxon>50 kb inversion clade</taxon>
        <taxon>NPAAA clade</taxon>
        <taxon>Hologalegina</taxon>
        <taxon>IRL clade</taxon>
        <taxon>Trifolieae</taxon>
        <taxon>Trifolium</taxon>
    </lineage>
</organism>
<evidence type="ECO:0000313" key="1">
    <source>
        <dbReference type="EMBL" id="MCI27795.1"/>
    </source>
</evidence>
<proteinExistence type="predicted"/>
<reference evidence="1 2" key="1">
    <citation type="journal article" date="2018" name="Front. Plant Sci.">
        <title>Red Clover (Trifolium pratense) and Zigzag Clover (T. medium) - A Picture of Genomic Similarities and Differences.</title>
        <authorList>
            <person name="Dluhosova J."/>
            <person name="Istvanek J."/>
            <person name="Nedelnik J."/>
            <person name="Repkova J."/>
        </authorList>
    </citation>
    <scope>NUCLEOTIDE SEQUENCE [LARGE SCALE GENOMIC DNA]</scope>
    <source>
        <strain evidence="2">cv. 10/8</strain>
        <tissue evidence="1">Leaf</tissue>
    </source>
</reference>
<dbReference type="AlphaFoldDB" id="A0A392QX25"/>